<dbReference type="HOGENOM" id="CLU_2794592_0_0_1"/>
<keyword evidence="2" id="KW-1185">Reference proteome</keyword>
<sequence>MFRNCRRQMIGTRTSGRGELKCAIPRANCYSAATPTMSRYFNSCENSVYAQCLRLILLLCRASSSPHL</sequence>
<dbReference type="AlphaFoldDB" id="A0A0C3GSJ9"/>
<protein>
    <submittedName>
        <fullName evidence="1">Uncharacterized protein</fullName>
    </submittedName>
</protein>
<name>A0A0C3GSJ9_OIDMZ</name>
<accession>A0A0C3GSJ9</accession>
<gene>
    <name evidence="1" type="ORF">OIDMADRAFT_21383</name>
</gene>
<proteinExistence type="predicted"/>
<evidence type="ECO:0000313" key="2">
    <source>
        <dbReference type="Proteomes" id="UP000054321"/>
    </source>
</evidence>
<reference evidence="1 2" key="1">
    <citation type="submission" date="2014-04" db="EMBL/GenBank/DDBJ databases">
        <authorList>
            <consortium name="DOE Joint Genome Institute"/>
            <person name="Kuo A."/>
            <person name="Martino E."/>
            <person name="Perotto S."/>
            <person name="Kohler A."/>
            <person name="Nagy L.G."/>
            <person name="Floudas D."/>
            <person name="Copeland A."/>
            <person name="Barry K.W."/>
            <person name="Cichocki N."/>
            <person name="Veneault-Fourrey C."/>
            <person name="LaButti K."/>
            <person name="Lindquist E.A."/>
            <person name="Lipzen A."/>
            <person name="Lundell T."/>
            <person name="Morin E."/>
            <person name="Murat C."/>
            <person name="Sun H."/>
            <person name="Tunlid A."/>
            <person name="Henrissat B."/>
            <person name="Grigoriev I.V."/>
            <person name="Hibbett D.S."/>
            <person name="Martin F."/>
            <person name="Nordberg H.P."/>
            <person name="Cantor M.N."/>
            <person name="Hua S.X."/>
        </authorList>
    </citation>
    <scope>NUCLEOTIDE SEQUENCE [LARGE SCALE GENOMIC DNA]</scope>
    <source>
        <strain evidence="1 2">Zn</strain>
    </source>
</reference>
<dbReference type="InParanoid" id="A0A0C3GSJ9"/>
<reference evidence="2" key="2">
    <citation type="submission" date="2015-01" db="EMBL/GenBank/DDBJ databases">
        <title>Evolutionary Origins and Diversification of the Mycorrhizal Mutualists.</title>
        <authorList>
            <consortium name="DOE Joint Genome Institute"/>
            <consortium name="Mycorrhizal Genomics Consortium"/>
            <person name="Kohler A."/>
            <person name="Kuo A."/>
            <person name="Nagy L.G."/>
            <person name="Floudas D."/>
            <person name="Copeland A."/>
            <person name="Barry K.W."/>
            <person name="Cichocki N."/>
            <person name="Veneault-Fourrey C."/>
            <person name="LaButti K."/>
            <person name="Lindquist E.A."/>
            <person name="Lipzen A."/>
            <person name="Lundell T."/>
            <person name="Morin E."/>
            <person name="Murat C."/>
            <person name="Riley R."/>
            <person name="Ohm R."/>
            <person name="Sun H."/>
            <person name="Tunlid A."/>
            <person name="Henrissat B."/>
            <person name="Grigoriev I.V."/>
            <person name="Hibbett D.S."/>
            <person name="Martin F."/>
        </authorList>
    </citation>
    <scope>NUCLEOTIDE SEQUENCE [LARGE SCALE GENOMIC DNA]</scope>
    <source>
        <strain evidence="2">Zn</strain>
    </source>
</reference>
<organism evidence="1 2">
    <name type="scientific">Oidiodendron maius (strain Zn)</name>
    <dbReference type="NCBI Taxonomy" id="913774"/>
    <lineage>
        <taxon>Eukaryota</taxon>
        <taxon>Fungi</taxon>
        <taxon>Dikarya</taxon>
        <taxon>Ascomycota</taxon>
        <taxon>Pezizomycotina</taxon>
        <taxon>Leotiomycetes</taxon>
        <taxon>Leotiomycetes incertae sedis</taxon>
        <taxon>Myxotrichaceae</taxon>
        <taxon>Oidiodendron</taxon>
    </lineage>
</organism>
<evidence type="ECO:0000313" key="1">
    <source>
        <dbReference type="EMBL" id="KIM94264.1"/>
    </source>
</evidence>
<dbReference type="Proteomes" id="UP000054321">
    <property type="component" value="Unassembled WGS sequence"/>
</dbReference>
<dbReference type="EMBL" id="KN832890">
    <property type="protein sequence ID" value="KIM94264.1"/>
    <property type="molecule type" value="Genomic_DNA"/>
</dbReference>